<organism evidence="8 9">
    <name type="scientific">Scytonema hofmannii PCC 7110</name>
    <dbReference type="NCBI Taxonomy" id="128403"/>
    <lineage>
        <taxon>Bacteria</taxon>
        <taxon>Bacillati</taxon>
        <taxon>Cyanobacteriota</taxon>
        <taxon>Cyanophyceae</taxon>
        <taxon>Nostocales</taxon>
        <taxon>Scytonemataceae</taxon>
        <taxon>Scytonema</taxon>
    </lineage>
</organism>
<dbReference type="RefSeq" id="WP_017743649.1">
    <property type="nucleotide sequence ID" value="NZ_KQ976354.1"/>
</dbReference>
<name>A0A139X2S8_9CYAN</name>
<sequence>MIYNQAEFDIRCEWGIQGVSQLAPISDVIVIVDILSFSTSVEIATNNGAIIYPYRWRDDSAVEYAKSVQAELLRGRLSQEGYSLSPASLTKIPAGTKLVVPSPNGSTLTLLTGKTPTIAGSLRNCEAVAKFAQRQGNRIAVIPAGEKWEDDTLRPAFEDLVGAGAILSFLNGSFSPEAETAVAAFHTFKKDLLGYLKKCSSGKELIAKGFELDVELAAAFNVSDCVPLLIENFYINSKKERSPASDSPNT</sequence>
<evidence type="ECO:0000256" key="1">
    <source>
        <dbReference type="ARBA" id="ARBA00001946"/>
    </source>
</evidence>
<dbReference type="EC" id="3.1.3.71" evidence="3"/>
<dbReference type="OrthoDB" id="4913at2"/>
<dbReference type="PANTHER" id="PTHR37311">
    <property type="entry name" value="2-PHOSPHOSULFOLACTATE PHOSPHATASE-RELATED"/>
    <property type="match status" value="1"/>
</dbReference>
<dbReference type="Proteomes" id="UP000076925">
    <property type="component" value="Unassembled WGS sequence"/>
</dbReference>
<comment type="catalytic activity">
    <reaction evidence="7">
        <text>(2R)-O-phospho-3-sulfolactate + H2O = (2R)-3-sulfolactate + phosphate</text>
        <dbReference type="Rhea" id="RHEA:23416"/>
        <dbReference type="ChEBI" id="CHEBI:15377"/>
        <dbReference type="ChEBI" id="CHEBI:15597"/>
        <dbReference type="ChEBI" id="CHEBI:43474"/>
        <dbReference type="ChEBI" id="CHEBI:58738"/>
        <dbReference type="EC" id="3.1.3.71"/>
    </reaction>
</comment>
<evidence type="ECO:0000313" key="8">
    <source>
        <dbReference type="EMBL" id="KYC38966.1"/>
    </source>
</evidence>
<dbReference type="SUPFAM" id="SSF142823">
    <property type="entry name" value="ComB-like"/>
    <property type="match status" value="1"/>
</dbReference>
<dbReference type="InterPro" id="IPR036702">
    <property type="entry name" value="ComB-like_sf"/>
</dbReference>
<dbReference type="Pfam" id="PF04029">
    <property type="entry name" value="2-ph_phosp"/>
    <property type="match status" value="1"/>
</dbReference>
<evidence type="ECO:0000313" key="9">
    <source>
        <dbReference type="Proteomes" id="UP000076925"/>
    </source>
</evidence>
<comment type="caution">
    <text evidence="8">The sequence shown here is derived from an EMBL/GenBank/DDBJ whole genome shotgun (WGS) entry which is preliminary data.</text>
</comment>
<evidence type="ECO:0000256" key="5">
    <source>
        <dbReference type="ARBA" id="ARBA00022801"/>
    </source>
</evidence>
<evidence type="ECO:0000256" key="3">
    <source>
        <dbReference type="ARBA" id="ARBA00012953"/>
    </source>
</evidence>
<comment type="cofactor">
    <cofactor evidence="1">
        <name>Mg(2+)</name>
        <dbReference type="ChEBI" id="CHEBI:18420"/>
    </cofactor>
</comment>
<keyword evidence="5" id="KW-0378">Hydrolase</keyword>
<comment type="similarity">
    <text evidence="2">Belongs to the ComB family.</text>
</comment>
<dbReference type="InterPro" id="IPR005238">
    <property type="entry name" value="ComB-like"/>
</dbReference>
<protein>
    <recommendedName>
        <fullName evidence="4">Probable 2-phosphosulfolactate phosphatase</fullName>
        <ecNumber evidence="3">3.1.3.71</ecNumber>
    </recommendedName>
</protein>
<evidence type="ECO:0000256" key="4">
    <source>
        <dbReference type="ARBA" id="ARBA00021948"/>
    </source>
</evidence>
<reference evidence="8 9" key="1">
    <citation type="journal article" date="2013" name="Genome Biol. Evol.">
        <title>Genomes of Stigonematalean cyanobacteria (subsection V) and the evolution of oxygenic photosynthesis from prokaryotes to plastids.</title>
        <authorList>
            <person name="Dagan T."/>
            <person name="Roettger M."/>
            <person name="Stucken K."/>
            <person name="Landan G."/>
            <person name="Koch R."/>
            <person name="Major P."/>
            <person name="Gould S.B."/>
            <person name="Goremykin V.V."/>
            <person name="Rippka R."/>
            <person name="Tandeau de Marsac N."/>
            <person name="Gugger M."/>
            <person name="Lockhart P.J."/>
            <person name="Allen J.F."/>
            <person name="Brune I."/>
            <person name="Maus I."/>
            <person name="Puhler A."/>
            <person name="Martin W.F."/>
        </authorList>
    </citation>
    <scope>NUCLEOTIDE SEQUENCE [LARGE SCALE GENOMIC DNA]</scope>
    <source>
        <strain evidence="8 9">PCC 7110</strain>
    </source>
</reference>
<keyword evidence="6" id="KW-0460">Magnesium</keyword>
<dbReference type="EMBL" id="ANNX02000036">
    <property type="protein sequence ID" value="KYC38966.1"/>
    <property type="molecule type" value="Genomic_DNA"/>
</dbReference>
<dbReference type="STRING" id="128403.WA1_33760"/>
<accession>A0A139X2S8</accession>
<dbReference type="GO" id="GO:0000287">
    <property type="term" value="F:magnesium ion binding"/>
    <property type="evidence" value="ECO:0007669"/>
    <property type="project" value="InterPro"/>
</dbReference>
<dbReference type="GO" id="GO:0050532">
    <property type="term" value="F:2-phosphosulfolactate phosphatase activity"/>
    <property type="evidence" value="ECO:0007669"/>
    <property type="project" value="UniProtKB-EC"/>
</dbReference>
<proteinExistence type="inferred from homology"/>
<dbReference type="Gene3D" id="3.90.1560.10">
    <property type="entry name" value="ComB-like"/>
    <property type="match status" value="1"/>
</dbReference>
<keyword evidence="9" id="KW-1185">Reference proteome</keyword>
<evidence type="ECO:0000256" key="7">
    <source>
        <dbReference type="ARBA" id="ARBA00033711"/>
    </source>
</evidence>
<dbReference type="AlphaFoldDB" id="A0A139X2S8"/>
<dbReference type="PANTHER" id="PTHR37311:SF1">
    <property type="entry name" value="2-PHOSPHOSULFOLACTATE PHOSPHATASE-RELATED"/>
    <property type="match status" value="1"/>
</dbReference>
<evidence type="ECO:0000256" key="6">
    <source>
        <dbReference type="ARBA" id="ARBA00022842"/>
    </source>
</evidence>
<gene>
    <name evidence="8" type="ORF">WA1_33760</name>
</gene>
<dbReference type="GO" id="GO:0050545">
    <property type="term" value="F:sulfopyruvate decarboxylase activity"/>
    <property type="evidence" value="ECO:0007669"/>
    <property type="project" value="TreeGrafter"/>
</dbReference>
<evidence type="ECO:0000256" key="2">
    <source>
        <dbReference type="ARBA" id="ARBA00009997"/>
    </source>
</evidence>